<dbReference type="RefSeq" id="WP_119279685.1">
    <property type="nucleotide sequence ID" value="NZ_QWLA01000076.1"/>
</dbReference>
<keyword evidence="2" id="KW-1185">Reference proteome</keyword>
<accession>A0A399EH36</accession>
<evidence type="ECO:0000313" key="2">
    <source>
        <dbReference type="Proteomes" id="UP000265341"/>
    </source>
</evidence>
<dbReference type="OrthoDB" id="9880176at2"/>
<gene>
    <name evidence="1" type="ORF">Mrose_03015</name>
</gene>
<name>A0A399EH36_9DEIN</name>
<evidence type="ECO:0000313" key="1">
    <source>
        <dbReference type="EMBL" id="RIH83465.1"/>
    </source>
</evidence>
<reference evidence="1 2" key="1">
    <citation type="submission" date="2018-08" db="EMBL/GenBank/DDBJ databases">
        <title>Meiothermus roseus NBRC 110900 genome sequencing project.</title>
        <authorList>
            <person name="Da Costa M.S."/>
            <person name="Albuquerque L."/>
            <person name="Raposo P."/>
            <person name="Froufe H.J.C."/>
            <person name="Barroso C.S."/>
            <person name="Egas C."/>
        </authorList>
    </citation>
    <scope>NUCLEOTIDE SEQUENCE [LARGE SCALE GENOMIC DNA]</scope>
    <source>
        <strain evidence="1 2">NBRC 110900</strain>
    </source>
</reference>
<dbReference type="Proteomes" id="UP000265341">
    <property type="component" value="Unassembled WGS sequence"/>
</dbReference>
<sequence length="264" mass="29539">MRKALILALWVISLTGLWGMTKPFILSKVDFRSQPFIPPPSGSKEQRAAEEILKRDGYYPRASEWLLGYIEGSFTQPKVKEKIFVYHQEKPSFGDEVSPYQATYSKAILISNFDLVDSPPGATVGVSAIHYTTAGHYIANVGDLNGDGRDEILRVHERVGLTQEGGVFWLDADIVNYSRGSGKLFGLLVEVKYAELPEVLVSECPSYPQIRTARVVSKVLTFERNAVVLKSYTAPCVDITDHPPLNTFKFIGTERVQLKKFPPR</sequence>
<protein>
    <submittedName>
        <fullName evidence="1">Uncharacterized protein</fullName>
    </submittedName>
</protein>
<comment type="caution">
    <text evidence="1">The sequence shown here is derived from an EMBL/GenBank/DDBJ whole genome shotgun (WGS) entry which is preliminary data.</text>
</comment>
<proteinExistence type="predicted"/>
<dbReference type="InterPro" id="IPR028994">
    <property type="entry name" value="Integrin_alpha_N"/>
</dbReference>
<organism evidence="1 2">
    <name type="scientific">Calidithermus roseus</name>
    <dbReference type="NCBI Taxonomy" id="1644118"/>
    <lineage>
        <taxon>Bacteria</taxon>
        <taxon>Thermotogati</taxon>
        <taxon>Deinococcota</taxon>
        <taxon>Deinococci</taxon>
        <taxon>Thermales</taxon>
        <taxon>Thermaceae</taxon>
        <taxon>Calidithermus</taxon>
    </lineage>
</organism>
<dbReference type="AlphaFoldDB" id="A0A399EH36"/>
<dbReference type="EMBL" id="QWLA01000076">
    <property type="protein sequence ID" value="RIH83465.1"/>
    <property type="molecule type" value="Genomic_DNA"/>
</dbReference>
<dbReference type="SUPFAM" id="SSF69318">
    <property type="entry name" value="Integrin alpha N-terminal domain"/>
    <property type="match status" value="1"/>
</dbReference>